<evidence type="ECO:0000259" key="1">
    <source>
        <dbReference type="Pfam" id="PF00326"/>
    </source>
</evidence>
<proteinExistence type="predicted"/>
<dbReference type="InterPro" id="IPR029058">
    <property type="entry name" value="AB_hydrolase_fold"/>
</dbReference>
<dbReference type="HOGENOM" id="CLU_012236_1_0_1"/>
<protein>
    <recommendedName>
        <fullName evidence="1">Peptidase S9 prolyl oligopeptidase catalytic domain-containing protein</fullName>
    </recommendedName>
</protein>
<dbReference type="eggNOG" id="KOG2100">
    <property type="taxonomic scope" value="Eukaryota"/>
</dbReference>
<sequence>MTKRTAPYGSWESPLSAELLTQATVDIRYVFVDSVTHEHYHIELRPSEKGRNAIVDAHGKELSSTTAYDARTRVHEYAIGCAVARNGRVVFPDFTSFDVLRTDKSSGEWSKAVSVVPRHPAYRYGDLEICPTEPDLLVAVREDHTIDEPSKVINSIVLVDMGKRETIMTLAGGCDFYTTPKLSPDGKLLSWIDYNLPNMPWDNSRANLAKFDTSTGLSDVQSIDGGLEMSYSVSQLRWSIDGSHLLWLNDSTGYYNLYAREIQSGKNDLAAGKALAHDAGAVDWFLGQSSFASLTDDLVVLSAQKSGVFNLVSLSSRSIIASFDTPFLSGQQIRRVTDEIIVLVGTGATTQSVLARIDLQLSDGKLDASITVLKETSSIKVDEGYISRAQALVAPSKAAPGMHESKPLAHMFYYAPASKDHQGPTDELPPCIVRCHGGPTSSAVSGLSWQIQYFTSRGFAFVDSNYGGSTGHGKVYRDRLQKNWGIVDIEDTVACVEHLAKTMIDRKRVAIVGGSAGGYTVLASLCAYPDVFAAGCSQYGVADLKGLADETHKFESEYLFGLLGGRPSEVPDVYRDRSPIYNADKIRSPLLVLQGEVDKVVPRSQAHAIVKAVRANGVECKYIEFEGEGHGFIRSENIRTTFDEQLKFYRSVFKIADSSDATVHVITEV</sequence>
<comment type="caution">
    <text evidence="2">The sequence shown here is derived from an EMBL/GenBank/DDBJ whole genome shotgun (WGS) entry which is preliminary data.</text>
</comment>
<reference evidence="2 3" key="2">
    <citation type="journal article" date="2012" name="Open Biol.">
        <title>Characteristics of nucleosomes and linker DNA regions on the genome of the basidiomycete Mixia osmundae revealed by mono- and dinucleosome mapping.</title>
        <authorList>
            <person name="Nishida H."/>
            <person name="Kondo S."/>
            <person name="Matsumoto T."/>
            <person name="Suzuki Y."/>
            <person name="Yoshikawa H."/>
            <person name="Taylor T.D."/>
            <person name="Sugiyama J."/>
        </authorList>
    </citation>
    <scope>NUCLEOTIDE SEQUENCE [LARGE SCALE GENOMIC DNA]</scope>
    <source>
        <strain evidence="3">CBS 9802 / IAM 14324 / JCM 22182 / KY 12970</strain>
    </source>
</reference>
<accession>G7DTS9</accession>
<dbReference type="Proteomes" id="UP000009131">
    <property type="component" value="Unassembled WGS sequence"/>
</dbReference>
<dbReference type="PANTHER" id="PTHR43056:SF5">
    <property type="entry name" value="PEPTIDASE S9 PROLYL OLIGOPEPTIDASE CATALYTIC DOMAIN-CONTAINING PROTEIN"/>
    <property type="match status" value="1"/>
</dbReference>
<name>G7DTS9_MIXOS</name>
<dbReference type="GO" id="GO:0008236">
    <property type="term" value="F:serine-type peptidase activity"/>
    <property type="evidence" value="ECO:0007669"/>
    <property type="project" value="InterPro"/>
</dbReference>
<dbReference type="Pfam" id="PF00326">
    <property type="entry name" value="Peptidase_S9"/>
    <property type="match status" value="1"/>
</dbReference>
<organism evidence="2 3">
    <name type="scientific">Mixia osmundae (strain CBS 9802 / IAM 14324 / JCM 22182 / KY 12970)</name>
    <dbReference type="NCBI Taxonomy" id="764103"/>
    <lineage>
        <taxon>Eukaryota</taxon>
        <taxon>Fungi</taxon>
        <taxon>Dikarya</taxon>
        <taxon>Basidiomycota</taxon>
        <taxon>Pucciniomycotina</taxon>
        <taxon>Mixiomycetes</taxon>
        <taxon>Mixiales</taxon>
        <taxon>Mixiaceae</taxon>
        <taxon>Mixia</taxon>
    </lineage>
</organism>
<feature type="domain" description="Peptidase S9 prolyl oligopeptidase catalytic" evidence="1">
    <location>
        <begin position="447"/>
        <end position="654"/>
    </location>
</feature>
<dbReference type="Gene3D" id="3.40.50.1820">
    <property type="entry name" value="alpha/beta hydrolase"/>
    <property type="match status" value="1"/>
</dbReference>
<reference evidence="2 3" key="1">
    <citation type="journal article" date="2011" name="J. Gen. Appl. Microbiol.">
        <title>Draft genome sequencing of the enigmatic basidiomycete Mixia osmundae.</title>
        <authorList>
            <person name="Nishida H."/>
            <person name="Nagatsuka Y."/>
            <person name="Sugiyama J."/>
        </authorList>
    </citation>
    <scope>NUCLEOTIDE SEQUENCE [LARGE SCALE GENOMIC DNA]</scope>
    <source>
        <strain evidence="3">CBS 9802 / IAM 14324 / JCM 22182 / KY 12970</strain>
    </source>
</reference>
<dbReference type="STRING" id="764103.G7DTS9"/>
<dbReference type="InterPro" id="IPR050585">
    <property type="entry name" value="Xaa-Pro_dipeptidyl-ppase/CocE"/>
</dbReference>
<dbReference type="PANTHER" id="PTHR43056">
    <property type="entry name" value="PEPTIDASE S9 PROLYL OLIGOPEPTIDASE"/>
    <property type="match status" value="1"/>
</dbReference>
<gene>
    <name evidence="2" type="primary">Mo00636</name>
    <name evidence="2" type="ORF">E5Q_00636</name>
</gene>
<dbReference type="SUPFAM" id="SSF69322">
    <property type="entry name" value="Tricorn protease domain 2"/>
    <property type="match status" value="1"/>
</dbReference>
<dbReference type="AlphaFoldDB" id="G7DTS9"/>
<dbReference type="EMBL" id="BABT02000026">
    <property type="protein sequence ID" value="GAA93989.1"/>
    <property type="molecule type" value="Genomic_DNA"/>
</dbReference>
<evidence type="ECO:0000313" key="2">
    <source>
        <dbReference type="EMBL" id="GAA93989.1"/>
    </source>
</evidence>
<keyword evidence="3" id="KW-1185">Reference proteome</keyword>
<dbReference type="InParanoid" id="G7DTS9"/>
<dbReference type="GO" id="GO:0006508">
    <property type="term" value="P:proteolysis"/>
    <property type="evidence" value="ECO:0007669"/>
    <property type="project" value="InterPro"/>
</dbReference>
<dbReference type="InterPro" id="IPR001375">
    <property type="entry name" value="Peptidase_S9_cat"/>
</dbReference>
<dbReference type="SUPFAM" id="SSF53474">
    <property type="entry name" value="alpha/beta-Hydrolases"/>
    <property type="match status" value="1"/>
</dbReference>
<dbReference type="OrthoDB" id="43744at2759"/>
<evidence type="ECO:0000313" key="3">
    <source>
        <dbReference type="Proteomes" id="UP000009131"/>
    </source>
</evidence>